<sequence>MDSNNFFTPVKNLYTQMKGNINFPQTNSNNKTSNNKKTNNAVDDDLYDNIHKTNNYEENKQINKNKSKSTKSNHNNEYDQNSLKPMRNKQDNINDKNQKQITDDSNNDYVPLQTKSKTRNTNNSGNTNGNNSNSYNFNNQNFINKNLFEEEGINYNTYDDNSYKNGSTFYTNSNKNNSSTSTTHFNGNGNYKNKPLPTPSFNNKNNDMNSINNNNNNHNSNYYNNNLGYSNSVTLNDYNYNDTDDNYANNGDVFDDLSLGDSNSSVKSNISSKKGDHKKNNSNDSLLDEKLFSEFSDFVEIKDKNVSPICGQYYIPFYQSSEMCSNEARKWLEERWFLPANFKDIQWSSPSRFYFPVYVFSMTTTVFYVATFTVNDFSNTTPQQKLTSSHEEVVFCASTSFDSSLVDQLVKEGSYSNRSTHLLPPIEELLKYSPNQTRLPEKVLSVDISKEEITEKFVKPYIEKLEKKKCLKEVQEKNGVKNVDLQINKLLIDSEEYSIVFLPINSLTYQYGDKLYETLTSGKKSKTVGFRPIGTGSVGGAIYDMVSKVSTTVKESI</sequence>
<keyword evidence="3" id="KW-1185">Reference proteome</keyword>
<dbReference type="Proteomes" id="UP000001064">
    <property type="component" value="Unassembled WGS sequence"/>
</dbReference>
<evidence type="ECO:0000256" key="1">
    <source>
        <dbReference type="SAM" id="MobiDB-lite"/>
    </source>
</evidence>
<gene>
    <name evidence="2" type="ORF">DICPUDRAFT_94001</name>
</gene>
<feature type="compositionally biased region" description="Low complexity" evidence="1">
    <location>
        <begin position="119"/>
        <end position="138"/>
    </location>
</feature>
<dbReference type="eggNOG" id="ENOG502RC13">
    <property type="taxonomic scope" value="Eukaryota"/>
</dbReference>
<feature type="region of interest" description="Disordered" evidence="1">
    <location>
        <begin position="20"/>
        <end position="138"/>
    </location>
</feature>
<dbReference type="GeneID" id="10499213"/>
<feature type="compositionally biased region" description="Basic and acidic residues" evidence="1">
    <location>
        <begin position="48"/>
        <end position="61"/>
    </location>
</feature>
<dbReference type="InParanoid" id="F0ZE41"/>
<dbReference type="OrthoDB" id="20360at2759"/>
<accession>F0ZE41</accession>
<feature type="region of interest" description="Disordered" evidence="1">
    <location>
        <begin position="169"/>
        <end position="225"/>
    </location>
</feature>
<feature type="compositionally biased region" description="Low complexity" evidence="1">
    <location>
        <begin position="200"/>
        <end position="225"/>
    </location>
</feature>
<feature type="compositionally biased region" description="Low complexity" evidence="1">
    <location>
        <begin position="169"/>
        <end position="190"/>
    </location>
</feature>
<name>F0ZE41_DICPU</name>
<evidence type="ECO:0000313" key="2">
    <source>
        <dbReference type="EMBL" id="EGC37759.1"/>
    </source>
</evidence>
<dbReference type="AlphaFoldDB" id="F0ZE41"/>
<proteinExistence type="predicted"/>
<dbReference type="KEGG" id="dpp:DICPUDRAFT_94001"/>
<organism evidence="2 3">
    <name type="scientific">Dictyostelium purpureum</name>
    <name type="common">Slime mold</name>
    <dbReference type="NCBI Taxonomy" id="5786"/>
    <lineage>
        <taxon>Eukaryota</taxon>
        <taxon>Amoebozoa</taxon>
        <taxon>Evosea</taxon>
        <taxon>Eumycetozoa</taxon>
        <taxon>Dictyostelia</taxon>
        <taxon>Dictyosteliales</taxon>
        <taxon>Dictyosteliaceae</taxon>
        <taxon>Dictyostelium</taxon>
    </lineage>
</organism>
<feature type="compositionally biased region" description="Low complexity" evidence="1">
    <location>
        <begin position="26"/>
        <end position="40"/>
    </location>
</feature>
<reference evidence="3" key="1">
    <citation type="journal article" date="2011" name="Genome Biol.">
        <title>Comparative genomics of the social amoebae Dictyostelium discoideum and Dictyostelium purpureum.</title>
        <authorList>
            <consortium name="US DOE Joint Genome Institute (JGI-PGF)"/>
            <person name="Sucgang R."/>
            <person name="Kuo A."/>
            <person name="Tian X."/>
            <person name="Salerno W."/>
            <person name="Parikh A."/>
            <person name="Feasley C.L."/>
            <person name="Dalin E."/>
            <person name="Tu H."/>
            <person name="Huang E."/>
            <person name="Barry K."/>
            <person name="Lindquist E."/>
            <person name="Shapiro H."/>
            <person name="Bruce D."/>
            <person name="Schmutz J."/>
            <person name="Salamov A."/>
            <person name="Fey P."/>
            <person name="Gaudet P."/>
            <person name="Anjard C."/>
            <person name="Babu M.M."/>
            <person name="Basu S."/>
            <person name="Bushmanova Y."/>
            <person name="van der Wel H."/>
            <person name="Katoh-Kurasawa M."/>
            <person name="Dinh C."/>
            <person name="Coutinho P.M."/>
            <person name="Saito T."/>
            <person name="Elias M."/>
            <person name="Schaap P."/>
            <person name="Kay R.R."/>
            <person name="Henrissat B."/>
            <person name="Eichinger L."/>
            <person name="Rivero F."/>
            <person name="Putnam N.H."/>
            <person name="West C.M."/>
            <person name="Loomis W.F."/>
            <person name="Chisholm R.L."/>
            <person name="Shaulsky G."/>
            <person name="Strassmann J.E."/>
            <person name="Queller D.C."/>
            <person name="Kuspa A."/>
            <person name="Grigoriev I.V."/>
        </authorList>
    </citation>
    <scope>NUCLEOTIDE SEQUENCE [LARGE SCALE GENOMIC DNA]</scope>
    <source>
        <strain evidence="3">QSDP1</strain>
    </source>
</reference>
<feature type="compositionally biased region" description="Basic and acidic residues" evidence="1">
    <location>
        <begin position="88"/>
        <end position="102"/>
    </location>
</feature>
<dbReference type="VEuPathDB" id="AmoebaDB:DICPUDRAFT_94001"/>
<dbReference type="OMA" id="RWFLPAN"/>
<dbReference type="RefSeq" id="XP_003285698.1">
    <property type="nucleotide sequence ID" value="XM_003285650.1"/>
</dbReference>
<evidence type="ECO:0000313" key="3">
    <source>
        <dbReference type="Proteomes" id="UP000001064"/>
    </source>
</evidence>
<protein>
    <submittedName>
        <fullName evidence="2">Uncharacterized protein</fullName>
    </submittedName>
</protein>
<dbReference type="EMBL" id="GL870991">
    <property type="protein sequence ID" value="EGC37759.1"/>
    <property type="molecule type" value="Genomic_DNA"/>
</dbReference>